<evidence type="ECO:0000313" key="6">
    <source>
        <dbReference type="Proteomes" id="UP001379945"/>
    </source>
</evidence>
<dbReference type="Pfam" id="PF00132">
    <property type="entry name" value="Hexapep"/>
    <property type="match status" value="1"/>
</dbReference>
<dbReference type="PROSITE" id="PS00101">
    <property type="entry name" value="HEXAPEP_TRANSFERASES"/>
    <property type="match status" value="1"/>
</dbReference>
<keyword evidence="3" id="KW-0677">Repeat</keyword>
<dbReference type="PANTHER" id="PTHR43300:SF11">
    <property type="entry name" value="ACETYLTRANSFERASE RV3034C-RELATED"/>
    <property type="match status" value="1"/>
</dbReference>
<accession>A0ABU9C1H0</accession>
<sequence length="265" mass="28868">MPLALSSDAISRLAAGGVTMNLKPGTRLPDESIFEPPCSLKWMEVQHSLHLGAFSYGVSGYYYGCRIGRYCSFGEEVQIGRHPHPMAWASTSPFFYERIEGILNQPLPPGVALSPVTDFRRSTPPAVATLTHIGHDVWIGHGAFVLPGVHIGNGAVVAAMSVVTKDVPPYAVVAGSPATIKRMRFDDATIEALQASCWWDYAPWQLKGLTVDEPLAFAAAVSALRARGLQPWQPDKLDAAAALAQLPPRPKRSLWQKIWKKAGFR</sequence>
<dbReference type="InterPro" id="IPR001451">
    <property type="entry name" value="Hexapep"/>
</dbReference>
<comment type="similarity">
    <text evidence="1">Belongs to the transferase hexapeptide repeat family.</text>
</comment>
<dbReference type="EC" id="2.3.1.-" evidence="5"/>
<dbReference type="PANTHER" id="PTHR43300">
    <property type="entry name" value="ACETYLTRANSFERASE"/>
    <property type="match status" value="1"/>
</dbReference>
<gene>
    <name evidence="5" type="ORF">AACH00_04915</name>
</gene>
<comment type="caution">
    <text evidence="5">The sequence shown here is derived from an EMBL/GenBank/DDBJ whole genome shotgun (WGS) entry which is preliminary data.</text>
</comment>
<name>A0ABU9C1H0_9BURK</name>
<reference evidence="5 6" key="1">
    <citation type="submission" date="2024-04" db="EMBL/GenBank/DDBJ databases">
        <title>Novel species of the genus Ideonella isolated from streams.</title>
        <authorList>
            <person name="Lu H."/>
        </authorList>
    </citation>
    <scope>NUCLEOTIDE SEQUENCE [LARGE SCALE GENOMIC DNA]</scope>
    <source>
        <strain evidence="5 6">LYT19W</strain>
    </source>
</reference>
<evidence type="ECO:0000256" key="3">
    <source>
        <dbReference type="ARBA" id="ARBA00022737"/>
    </source>
</evidence>
<dbReference type="RefSeq" id="WP_341397967.1">
    <property type="nucleotide sequence ID" value="NZ_JBBUTI010000003.1"/>
</dbReference>
<keyword evidence="2 5" id="KW-0808">Transferase</keyword>
<dbReference type="EMBL" id="JBBUTI010000003">
    <property type="protein sequence ID" value="MEK8045684.1"/>
    <property type="molecule type" value="Genomic_DNA"/>
</dbReference>
<protein>
    <submittedName>
        <fullName evidence="5">CatB-related O-acetyltransferase</fullName>
        <ecNumber evidence="5">2.3.1.-</ecNumber>
    </submittedName>
</protein>
<dbReference type="InterPro" id="IPR011004">
    <property type="entry name" value="Trimer_LpxA-like_sf"/>
</dbReference>
<keyword evidence="6" id="KW-1185">Reference proteome</keyword>
<keyword evidence="4 5" id="KW-0012">Acyltransferase</keyword>
<organism evidence="5 6">
    <name type="scientific">Ideonella margarita</name>
    <dbReference type="NCBI Taxonomy" id="2984191"/>
    <lineage>
        <taxon>Bacteria</taxon>
        <taxon>Pseudomonadati</taxon>
        <taxon>Pseudomonadota</taxon>
        <taxon>Betaproteobacteria</taxon>
        <taxon>Burkholderiales</taxon>
        <taxon>Sphaerotilaceae</taxon>
        <taxon>Ideonella</taxon>
    </lineage>
</organism>
<dbReference type="GO" id="GO:0016746">
    <property type="term" value="F:acyltransferase activity"/>
    <property type="evidence" value="ECO:0007669"/>
    <property type="project" value="UniProtKB-KW"/>
</dbReference>
<proteinExistence type="inferred from homology"/>
<evidence type="ECO:0000256" key="1">
    <source>
        <dbReference type="ARBA" id="ARBA00007274"/>
    </source>
</evidence>
<evidence type="ECO:0000313" key="5">
    <source>
        <dbReference type="EMBL" id="MEK8045684.1"/>
    </source>
</evidence>
<dbReference type="Gene3D" id="2.160.10.10">
    <property type="entry name" value="Hexapeptide repeat proteins"/>
    <property type="match status" value="1"/>
</dbReference>
<dbReference type="SUPFAM" id="SSF51161">
    <property type="entry name" value="Trimeric LpxA-like enzymes"/>
    <property type="match status" value="1"/>
</dbReference>
<dbReference type="InterPro" id="IPR050179">
    <property type="entry name" value="Trans_hexapeptide_repeat"/>
</dbReference>
<dbReference type="InterPro" id="IPR018357">
    <property type="entry name" value="Hexapep_transf_CS"/>
</dbReference>
<dbReference type="Proteomes" id="UP001379945">
    <property type="component" value="Unassembled WGS sequence"/>
</dbReference>
<evidence type="ECO:0000256" key="4">
    <source>
        <dbReference type="ARBA" id="ARBA00023315"/>
    </source>
</evidence>
<dbReference type="CDD" id="cd03349">
    <property type="entry name" value="LbH_XAT"/>
    <property type="match status" value="1"/>
</dbReference>
<evidence type="ECO:0000256" key="2">
    <source>
        <dbReference type="ARBA" id="ARBA00022679"/>
    </source>
</evidence>